<feature type="active site" description="Proton donor/acceptor" evidence="5">
    <location>
        <position position="150"/>
    </location>
</feature>
<reference evidence="9 10" key="1">
    <citation type="submission" date="2018-08" db="EMBL/GenBank/DDBJ databases">
        <title>The metabolism and importance of syntrophic acetate oxidation coupled to methane or sulfide production in haloalkaline environments.</title>
        <authorList>
            <person name="Timmers P.H.A."/>
            <person name="Vavourakis C.D."/>
            <person name="Sorokin D.Y."/>
            <person name="Sinninghe Damste J.S."/>
            <person name="Muyzer G."/>
            <person name="Stams A.J.M."/>
            <person name="Plugge C.M."/>
        </authorList>
    </citation>
    <scope>NUCLEOTIDE SEQUENCE [LARGE SCALE GENOMIC DNA]</scope>
    <source>
        <strain evidence="9">MSAO_Arc3</strain>
    </source>
</reference>
<dbReference type="InterPro" id="IPR020847">
    <property type="entry name" value="AP_endonuclease_F1_BS"/>
</dbReference>
<dbReference type="NCBIfam" id="TIGR00195">
    <property type="entry name" value="exoDNase_III"/>
    <property type="match status" value="1"/>
</dbReference>
<dbReference type="GO" id="GO:0006284">
    <property type="term" value="P:base-excision repair"/>
    <property type="evidence" value="ECO:0007669"/>
    <property type="project" value="TreeGrafter"/>
</dbReference>
<feature type="domain" description="Endonuclease/exonuclease/phosphatase" evidence="8">
    <location>
        <begin position="8"/>
        <end position="247"/>
    </location>
</feature>
<dbReference type="GO" id="GO:0003906">
    <property type="term" value="F:DNA-(apurinic or apyrimidinic site) endonuclease activity"/>
    <property type="evidence" value="ECO:0007669"/>
    <property type="project" value="TreeGrafter"/>
</dbReference>
<feature type="binding site" evidence="6">
    <location>
        <position position="38"/>
    </location>
    <ligand>
        <name>Mg(2+)</name>
        <dbReference type="ChEBI" id="CHEBI:18420"/>
        <label>1</label>
    </ligand>
</feature>
<gene>
    <name evidence="9" type="primary">xth</name>
    <name evidence="9" type="ORF">D5R95_03685</name>
</gene>
<dbReference type="PANTHER" id="PTHR22748:SF6">
    <property type="entry name" value="DNA-(APURINIC OR APYRIMIDINIC SITE) ENDONUCLEASE"/>
    <property type="match status" value="1"/>
</dbReference>
<feature type="binding site" evidence="6">
    <location>
        <position position="10"/>
    </location>
    <ligand>
        <name>Mg(2+)</name>
        <dbReference type="ChEBI" id="CHEBI:18420"/>
        <label>1</label>
    </ligand>
</feature>
<dbReference type="FunFam" id="3.60.10.10:FF:000026">
    <property type="entry name" value="Exodeoxyribonuclease III"/>
    <property type="match status" value="1"/>
</dbReference>
<comment type="caution">
    <text evidence="9">The sequence shown here is derived from an EMBL/GenBank/DDBJ whole genome shotgun (WGS) entry which is preliminary data.</text>
</comment>
<feature type="active site" description="Proton acceptor" evidence="5">
    <location>
        <position position="247"/>
    </location>
</feature>
<feature type="binding site" evidence="6">
    <location>
        <position position="247"/>
    </location>
    <ligand>
        <name>Mg(2+)</name>
        <dbReference type="ChEBI" id="CHEBI:18420"/>
        <label>1</label>
    </ligand>
</feature>
<comment type="cofactor">
    <cofactor evidence="6">
        <name>Mg(2+)</name>
        <dbReference type="ChEBI" id="CHEBI:18420"/>
    </cofactor>
    <cofactor evidence="6">
        <name>Mn(2+)</name>
        <dbReference type="ChEBI" id="CHEBI:29035"/>
    </cofactor>
    <text evidence="6">Probably binds two magnesium or manganese ions per subunit.</text>
</comment>
<proteinExistence type="inferred from homology"/>
<keyword evidence="4 6" id="KW-0460">Magnesium</keyword>
<organism evidence="9 10">
    <name type="scientific">Methanosalsum natronophilum</name>
    <dbReference type="NCBI Taxonomy" id="768733"/>
    <lineage>
        <taxon>Archaea</taxon>
        <taxon>Methanobacteriati</taxon>
        <taxon>Methanobacteriota</taxon>
        <taxon>Stenosarchaea group</taxon>
        <taxon>Methanomicrobia</taxon>
        <taxon>Methanosarcinales</taxon>
        <taxon>Methanosarcinaceae</taxon>
        <taxon>Methanosalsum</taxon>
    </lineage>
</organism>
<dbReference type="InterPro" id="IPR004808">
    <property type="entry name" value="AP_endonuc_1"/>
</dbReference>
<comment type="similarity">
    <text evidence="1">Belongs to the DNA repair enzymes AP/ExoA family.</text>
</comment>
<dbReference type="PANTHER" id="PTHR22748">
    <property type="entry name" value="AP ENDONUCLEASE"/>
    <property type="match status" value="1"/>
</dbReference>
<dbReference type="GO" id="GO:0008311">
    <property type="term" value="F:double-stranded DNA 3'-5' DNA exonuclease activity"/>
    <property type="evidence" value="ECO:0007669"/>
    <property type="project" value="UniProtKB-EC"/>
</dbReference>
<dbReference type="AlphaFoldDB" id="A0A3R7VYI8"/>
<dbReference type="EC" id="3.1.11.2" evidence="9"/>
<dbReference type="Pfam" id="PF03372">
    <property type="entry name" value="Exo_endo_phos"/>
    <property type="match status" value="1"/>
</dbReference>
<keyword evidence="6" id="KW-0464">Manganese</keyword>
<accession>A0A3R7VYI8</accession>
<evidence type="ECO:0000256" key="4">
    <source>
        <dbReference type="ARBA" id="ARBA00022842"/>
    </source>
</evidence>
<evidence type="ECO:0000313" key="9">
    <source>
        <dbReference type="EMBL" id="RQD86981.1"/>
    </source>
</evidence>
<dbReference type="PROSITE" id="PS51435">
    <property type="entry name" value="AP_NUCLEASE_F1_4"/>
    <property type="match status" value="1"/>
</dbReference>
<evidence type="ECO:0000256" key="5">
    <source>
        <dbReference type="PIRSR" id="PIRSR604808-1"/>
    </source>
</evidence>
<protein>
    <submittedName>
        <fullName evidence="9">Exodeoxyribonuclease III</fullName>
        <ecNumber evidence="9">3.1.11.2</ecNumber>
    </submittedName>
</protein>
<dbReference type="EMBL" id="QZAB01000244">
    <property type="protein sequence ID" value="RQD86981.1"/>
    <property type="molecule type" value="Genomic_DNA"/>
</dbReference>
<feature type="binding site" evidence="6">
    <location>
        <position position="246"/>
    </location>
    <ligand>
        <name>Mg(2+)</name>
        <dbReference type="ChEBI" id="CHEBI:18420"/>
        <label>1</label>
    </ligand>
</feature>
<dbReference type="PROSITE" id="PS00726">
    <property type="entry name" value="AP_NUCLEASE_F1_1"/>
    <property type="match status" value="1"/>
</dbReference>
<evidence type="ECO:0000256" key="7">
    <source>
        <dbReference type="PIRSR" id="PIRSR604808-3"/>
    </source>
</evidence>
<dbReference type="SUPFAM" id="SSF56219">
    <property type="entry name" value="DNase I-like"/>
    <property type="match status" value="1"/>
</dbReference>
<dbReference type="InterPro" id="IPR036691">
    <property type="entry name" value="Endo/exonu/phosph_ase_sf"/>
</dbReference>
<dbReference type="Proteomes" id="UP000284763">
    <property type="component" value="Unassembled WGS sequence"/>
</dbReference>
<dbReference type="InterPro" id="IPR005135">
    <property type="entry name" value="Endo/exonuclease/phosphatase"/>
</dbReference>
<evidence type="ECO:0000313" key="10">
    <source>
        <dbReference type="Proteomes" id="UP000284763"/>
    </source>
</evidence>
<feature type="site" description="Interaction with DNA substrate" evidence="7">
    <location>
        <position position="247"/>
    </location>
</feature>
<keyword evidence="3 9" id="KW-0378">Hydrolase</keyword>
<dbReference type="RefSeq" id="WP_259135802.1">
    <property type="nucleotide sequence ID" value="NZ_JANUCS010000031.1"/>
</dbReference>
<evidence type="ECO:0000256" key="3">
    <source>
        <dbReference type="ARBA" id="ARBA00022801"/>
    </source>
</evidence>
<feature type="binding site" evidence="6">
    <location>
        <position position="150"/>
    </location>
    <ligand>
        <name>Mg(2+)</name>
        <dbReference type="ChEBI" id="CHEBI:18420"/>
        <label>1</label>
    </ligand>
</feature>
<name>A0A3R7VYI8_9EURY</name>
<dbReference type="GO" id="GO:0046872">
    <property type="term" value="F:metal ion binding"/>
    <property type="evidence" value="ECO:0007669"/>
    <property type="project" value="UniProtKB-KW"/>
</dbReference>
<evidence type="ECO:0000256" key="1">
    <source>
        <dbReference type="ARBA" id="ARBA00007092"/>
    </source>
</evidence>
<feature type="site" description="Transition state stabilizer" evidence="7">
    <location>
        <position position="152"/>
    </location>
</feature>
<dbReference type="Gene3D" id="3.60.10.10">
    <property type="entry name" value="Endonuclease/exonuclease/phosphatase"/>
    <property type="match status" value="1"/>
</dbReference>
<feature type="site" description="Important for catalytic activity" evidence="7">
    <location>
        <position position="221"/>
    </location>
</feature>
<feature type="active site" evidence="5">
    <location>
        <position position="111"/>
    </location>
</feature>
<sequence>MATTTIFSWNVNGIRASYKKGFNSWLEEISPDIMCIQETKAQEEQLSPEILKIKGYRSYFTSPQKKGYSGVAIYSKFEPISVEFSLGVEEFDNEGRMITLEFNDFYLSNVYFPNGKSSKERLKYKLDFYNSFLEYITKINFKKPVIFCGDVNTAHREIDLARPKQNEDKSGFLPVEREWIDKIIEEGYIDTFRLFNSEPGNYTWWDLKTRARDRNVGWRIDYFFVNSQLKDNIKNAYIMPEVNGSDHCPIGLDVQGLIK</sequence>
<keyword evidence="2 6" id="KW-0479">Metal-binding</keyword>
<evidence type="ECO:0000256" key="2">
    <source>
        <dbReference type="ARBA" id="ARBA00022723"/>
    </source>
</evidence>
<feature type="binding site" evidence="6">
    <location>
        <position position="152"/>
    </location>
    <ligand>
        <name>Mg(2+)</name>
        <dbReference type="ChEBI" id="CHEBI:18420"/>
        <label>1</label>
    </ligand>
</feature>
<dbReference type="NCBIfam" id="TIGR00633">
    <property type="entry name" value="xth"/>
    <property type="match status" value="1"/>
</dbReference>
<evidence type="ECO:0000259" key="8">
    <source>
        <dbReference type="Pfam" id="PF03372"/>
    </source>
</evidence>
<evidence type="ECO:0000256" key="6">
    <source>
        <dbReference type="PIRSR" id="PIRSR604808-2"/>
    </source>
</evidence>
<dbReference type="GO" id="GO:0003677">
    <property type="term" value="F:DNA binding"/>
    <property type="evidence" value="ECO:0007669"/>
    <property type="project" value="InterPro"/>
</dbReference>
<dbReference type="GO" id="GO:0008081">
    <property type="term" value="F:phosphoric diester hydrolase activity"/>
    <property type="evidence" value="ECO:0007669"/>
    <property type="project" value="TreeGrafter"/>
</dbReference>